<reference evidence="1 2" key="1">
    <citation type="journal article" date="2009" name="Nucleic Acids Res.">
        <title>Whole-genome analyses reveal genetic instability of Acetobacter pasteurianus.</title>
        <authorList>
            <person name="Azuma Y."/>
            <person name="Hosoyama A."/>
            <person name="Matsutani M."/>
            <person name="Furuya N."/>
            <person name="Horikawa H."/>
            <person name="Harada T."/>
            <person name="Hirakawa H."/>
            <person name="Kuhara S."/>
            <person name="Matsushita K."/>
            <person name="Fujita N."/>
            <person name="Shirai M."/>
        </authorList>
    </citation>
    <scope>NUCLEOTIDE SEQUENCE [LARGE SCALE GENOMIC DNA]</scope>
    <source>
        <strain evidence="2">NBRC 105184 / IFO 3283-01</strain>
    </source>
</reference>
<protein>
    <submittedName>
        <fullName evidence="1">Uncharacterized protein</fullName>
    </submittedName>
</protein>
<evidence type="ECO:0000313" key="1">
    <source>
        <dbReference type="EMBL" id="BAH98186.1"/>
    </source>
</evidence>
<organism evidence="1 2">
    <name type="scientific">Acetobacter pasteurianus (strain NBRC 105184 / IFO 3283-01)</name>
    <dbReference type="NCBI Taxonomy" id="634452"/>
    <lineage>
        <taxon>Bacteria</taxon>
        <taxon>Pseudomonadati</taxon>
        <taxon>Pseudomonadota</taxon>
        <taxon>Alphaproteobacteria</taxon>
        <taxon>Acetobacterales</taxon>
        <taxon>Acetobacteraceae</taxon>
        <taxon>Acetobacter</taxon>
    </lineage>
</organism>
<gene>
    <name evidence="1" type="ordered locus">APA01_00290</name>
</gene>
<dbReference type="Proteomes" id="UP000000948">
    <property type="component" value="Chromosome"/>
</dbReference>
<evidence type="ECO:0000313" key="2">
    <source>
        <dbReference type="Proteomes" id="UP000000948"/>
    </source>
</evidence>
<accession>C7JAR0</accession>
<dbReference type="HOGENOM" id="CLU_3245665_0_0_5"/>
<dbReference type="AlphaFoldDB" id="C7JAR0"/>
<name>C7JAR0_ACEP3</name>
<proteinExistence type="predicted"/>
<dbReference type="KEGG" id="apt:APA01_00290"/>
<dbReference type="STRING" id="634452.APA01_00290"/>
<dbReference type="EMBL" id="AP011121">
    <property type="protein sequence ID" value="BAH98186.1"/>
    <property type="molecule type" value="Genomic_DNA"/>
</dbReference>
<sequence>MIARPAAFFCTLQNIDTHPKQKPTAMVSRLSARHTEQGAGQR</sequence>